<keyword evidence="2 3" id="KW-0378">Hydrolase</keyword>
<dbReference type="GO" id="GO:0016787">
    <property type="term" value="F:hydrolase activity"/>
    <property type="evidence" value="ECO:0007669"/>
    <property type="project" value="UniProtKB-KW"/>
</dbReference>
<reference evidence="5 6" key="1">
    <citation type="journal article" date="2017" name="Sci. Rep.">
        <title>Revealing the Saline Adaptation Strategies of the Halophilic Bacterium Halomonas beimenensis through High-throughput Omics and Transposon Mutagenesis Approaches.</title>
        <authorList>
            <person name="Chen Y.H."/>
            <person name="Lin S.S."/>
            <person name="Shyu Y.T."/>
        </authorList>
    </citation>
    <scope>NUCLEOTIDE SEQUENCE [LARGE SCALE GENOMIC DNA]</scope>
    <source>
        <strain evidence="5 6">NTU-111</strain>
    </source>
</reference>
<organism evidence="5 6">
    <name type="scientific">Halomonas beimenensis</name>
    <dbReference type="NCBI Taxonomy" id="475662"/>
    <lineage>
        <taxon>Bacteria</taxon>
        <taxon>Pseudomonadati</taxon>
        <taxon>Pseudomonadota</taxon>
        <taxon>Gammaproteobacteria</taxon>
        <taxon>Oceanospirillales</taxon>
        <taxon>Halomonadaceae</taxon>
        <taxon>Halomonas</taxon>
    </lineage>
</organism>
<feature type="domain" description="Nudix hydrolase" evidence="4">
    <location>
        <begin position="6"/>
        <end position="140"/>
    </location>
</feature>
<evidence type="ECO:0000313" key="6">
    <source>
        <dbReference type="Proteomes" id="UP000219993"/>
    </source>
</evidence>
<dbReference type="PROSITE" id="PS00893">
    <property type="entry name" value="NUDIX_BOX"/>
    <property type="match status" value="1"/>
</dbReference>
<dbReference type="Gene3D" id="3.90.79.10">
    <property type="entry name" value="Nucleoside Triphosphate Pyrophosphohydrolase"/>
    <property type="match status" value="1"/>
</dbReference>
<dbReference type="PANTHER" id="PTHR43736">
    <property type="entry name" value="ADP-RIBOSE PYROPHOSPHATASE"/>
    <property type="match status" value="1"/>
</dbReference>
<dbReference type="Proteomes" id="UP000219993">
    <property type="component" value="Chromosome"/>
</dbReference>
<evidence type="ECO:0000313" key="5">
    <source>
        <dbReference type="EMBL" id="ATJ82771.1"/>
    </source>
</evidence>
<dbReference type="PROSITE" id="PS51462">
    <property type="entry name" value="NUDIX"/>
    <property type="match status" value="1"/>
</dbReference>
<dbReference type="InterPro" id="IPR020084">
    <property type="entry name" value="NUDIX_hydrolase_CS"/>
</dbReference>
<dbReference type="InterPro" id="IPR000086">
    <property type="entry name" value="NUDIX_hydrolase_dom"/>
</dbReference>
<dbReference type="InterPro" id="IPR015797">
    <property type="entry name" value="NUDIX_hydrolase-like_dom_sf"/>
</dbReference>
<dbReference type="AlphaFoldDB" id="A0A291P7E7"/>
<gene>
    <name evidence="5" type="ORF">BEI_1784</name>
</gene>
<evidence type="ECO:0000256" key="3">
    <source>
        <dbReference type="RuleBase" id="RU003476"/>
    </source>
</evidence>
<comment type="similarity">
    <text evidence="3">Belongs to the Nudix hydrolase family.</text>
</comment>
<dbReference type="PANTHER" id="PTHR43736:SF1">
    <property type="entry name" value="DIHYDRONEOPTERIN TRIPHOSPHATE DIPHOSPHATASE"/>
    <property type="match status" value="1"/>
</dbReference>
<evidence type="ECO:0000256" key="1">
    <source>
        <dbReference type="ARBA" id="ARBA00001946"/>
    </source>
</evidence>
<dbReference type="Pfam" id="PF00293">
    <property type="entry name" value="NUDIX"/>
    <property type="match status" value="1"/>
</dbReference>
<name>A0A291P7E7_9GAMM</name>
<dbReference type="OrthoDB" id="9791228at2"/>
<dbReference type="EMBL" id="CP021435">
    <property type="protein sequence ID" value="ATJ82771.1"/>
    <property type="molecule type" value="Genomic_DNA"/>
</dbReference>
<dbReference type="KEGG" id="hbe:BEI_1784"/>
<protein>
    <submittedName>
        <fullName evidence="5">ADP-ribose pyrophosphatase YjhB, NUDIX family</fullName>
    </submittedName>
</protein>
<dbReference type="PRINTS" id="PR00502">
    <property type="entry name" value="NUDIXFAMILY"/>
</dbReference>
<proteinExistence type="inferred from homology"/>
<evidence type="ECO:0000256" key="2">
    <source>
        <dbReference type="ARBA" id="ARBA00022801"/>
    </source>
</evidence>
<comment type="cofactor">
    <cofactor evidence="1">
        <name>Mg(2+)</name>
        <dbReference type="ChEBI" id="CHEBI:18420"/>
    </cofactor>
</comment>
<accession>A0A291P7E7</accession>
<sequence>MGHDIHPVVAVSAAVVRQGHLLLVRRARPPKAGRLALPGGKVEPGETLEAAVRRELREETGLEGAPLALLEALDLMDREGPDGRLRSHYVLLVYRVAVQEGAARAGDDAESLHWLDLAGLEAAGEDVTDTTLAVARRLLGPSVAKKGR</sequence>
<keyword evidence="6" id="KW-1185">Reference proteome</keyword>
<evidence type="ECO:0000259" key="4">
    <source>
        <dbReference type="PROSITE" id="PS51462"/>
    </source>
</evidence>
<dbReference type="SUPFAM" id="SSF55811">
    <property type="entry name" value="Nudix"/>
    <property type="match status" value="1"/>
</dbReference>
<dbReference type="RefSeq" id="WP_097789173.1">
    <property type="nucleotide sequence ID" value="NZ_BAAADT010000002.1"/>
</dbReference>
<dbReference type="CDD" id="cd04673">
    <property type="entry name" value="NUDIX_ADPRase"/>
    <property type="match status" value="1"/>
</dbReference>
<dbReference type="InterPro" id="IPR020476">
    <property type="entry name" value="Nudix_hydrolase"/>
</dbReference>